<accession>A0A8S9LEW0</accession>
<evidence type="ECO:0000313" key="3">
    <source>
        <dbReference type="Proteomes" id="UP000266723"/>
    </source>
</evidence>
<reference evidence="1" key="1">
    <citation type="submission" date="2019-12" db="EMBL/GenBank/DDBJ databases">
        <title>Genome sequencing and annotation of Brassica cretica.</title>
        <authorList>
            <person name="Studholme D.J."/>
            <person name="Sarris P.F."/>
        </authorList>
    </citation>
    <scope>NUCLEOTIDE SEQUENCE</scope>
    <source>
        <strain evidence="1">PFS-102/07</strain>
        <tissue evidence="1">Leaf</tissue>
    </source>
</reference>
<reference evidence="2" key="2">
    <citation type="submission" date="2019-12" db="EMBL/GenBank/DDBJ databases">
        <authorList>
            <person name="Studholme D.J."/>
            <person name="Sarris P."/>
        </authorList>
    </citation>
    <scope>NUCLEOTIDE SEQUENCE</scope>
    <source>
        <strain evidence="2">PFS-1207/04</strain>
        <tissue evidence="2">Leaf</tissue>
    </source>
</reference>
<dbReference type="Proteomes" id="UP000266723">
    <property type="component" value="Unassembled WGS sequence"/>
</dbReference>
<evidence type="ECO:0000313" key="1">
    <source>
        <dbReference type="EMBL" id="KAF2604561.1"/>
    </source>
</evidence>
<organism evidence="1">
    <name type="scientific">Brassica cretica</name>
    <name type="common">Mustard</name>
    <dbReference type="NCBI Taxonomy" id="69181"/>
    <lineage>
        <taxon>Eukaryota</taxon>
        <taxon>Viridiplantae</taxon>
        <taxon>Streptophyta</taxon>
        <taxon>Embryophyta</taxon>
        <taxon>Tracheophyta</taxon>
        <taxon>Spermatophyta</taxon>
        <taxon>Magnoliopsida</taxon>
        <taxon>eudicotyledons</taxon>
        <taxon>Gunneridae</taxon>
        <taxon>Pentapetalae</taxon>
        <taxon>rosids</taxon>
        <taxon>malvids</taxon>
        <taxon>Brassicales</taxon>
        <taxon>Brassicaceae</taxon>
        <taxon>Brassiceae</taxon>
        <taxon>Brassica</taxon>
    </lineage>
</organism>
<protein>
    <submittedName>
        <fullName evidence="1">Uncharacterized protein</fullName>
    </submittedName>
</protein>
<dbReference type="EMBL" id="QGKY02000094">
    <property type="protein sequence ID" value="KAF2604561.1"/>
    <property type="molecule type" value="Genomic_DNA"/>
</dbReference>
<evidence type="ECO:0000313" key="2">
    <source>
        <dbReference type="EMBL" id="KAF3578286.1"/>
    </source>
</evidence>
<dbReference type="EMBL" id="QGKV02000649">
    <property type="protein sequence ID" value="KAF3578286.1"/>
    <property type="molecule type" value="Genomic_DNA"/>
</dbReference>
<keyword evidence="3" id="KW-1185">Reference proteome</keyword>
<name>A0A8S9LEW0_BRACR</name>
<gene>
    <name evidence="2" type="ORF">DY000_02029020</name>
    <name evidence="1" type="ORF">F2Q70_00024816</name>
</gene>
<sequence>MRQDDQSVPAVVQHSQRPYDPIEKPLQAFVKRRPSVGAAFHSGVLKPLEKYPTPCLIRTCRSGLKTK</sequence>
<proteinExistence type="predicted"/>
<reference evidence="2 3" key="3">
    <citation type="journal article" date="2020" name="BMC Genomics">
        <title>Intraspecific diversification of the crop wild relative Brassica cretica Lam. using demographic model selection.</title>
        <authorList>
            <person name="Kioukis A."/>
            <person name="Michalopoulou V.A."/>
            <person name="Briers L."/>
            <person name="Pirintsos S."/>
            <person name="Studholme D.J."/>
            <person name="Pavlidis P."/>
            <person name="Sarris P.F."/>
        </authorList>
    </citation>
    <scope>NUCLEOTIDE SEQUENCE [LARGE SCALE GENOMIC DNA]</scope>
    <source>
        <strain evidence="3">cv. PFS-1207/04</strain>
        <strain evidence="2">PFS-1207/04</strain>
    </source>
</reference>
<comment type="caution">
    <text evidence="1">The sequence shown here is derived from an EMBL/GenBank/DDBJ whole genome shotgun (WGS) entry which is preliminary data.</text>
</comment>
<dbReference type="AlphaFoldDB" id="A0A8S9LEW0"/>